<dbReference type="Proteomes" id="UP000681967">
    <property type="component" value="Unassembled WGS sequence"/>
</dbReference>
<dbReference type="EMBL" id="CAJNOV010001190">
    <property type="protein sequence ID" value="CAF1051411.1"/>
    <property type="molecule type" value="Genomic_DNA"/>
</dbReference>
<gene>
    <name evidence="2" type="ORF">BYL167_LOCUS8653</name>
    <name evidence="1" type="ORF">CJN711_LOCUS4762</name>
</gene>
<comment type="caution">
    <text evidence="1">The sequence shown here is derived from an EMBL/GenBank/DDBJ whole genome shotgun (WGS) entry which is preliminary data.</text>
</comment>
<evidence type="ECO:0000313" key="3">
    <source>
        <dbReference type="Proteomes" id="UP000663855"/>
    </source>
</evidence>
<evidence type="ECO:0000313" key="2">
    <source>
        <dbReference type="EMBL" id="CAF3904593.1"/>
    </source>
</evidence>
<reference evidence="1" key="1">
    <citation type="submission" date="2021-02" db="EMBL/GenBank/DDBJ databases">
        <authorList>
            <person name="Nowell W R."/>
        </authorList>
    </citation>
    <scope>NUCLEOTIDE SEQUENCE</scope>
</reference>
<organism evidence="1 3">
    <name type="scientific">Rotaria magnacalcarata</name>
    <dbReference type="NCBI Taxonomy" id="392030"/>
    <lineage>
        <taxon>Eukaryota</taxon>
        <taxon>Metazoa</taxon>
        <taxon>Spiralia</taxon>
        <taxon>Gnathifera</taxon>
        <taxon>Rotifera</taxon>
        <taxon>Eurotatoria</taxon>
        <taxon>Bdelloidea</taxon>
        <taxon>Philodinida</taxon>
        <taxon>Philodinidae</taxon>
        <taxon>Rotaria</taxon>
    </lineage>
</organism>
<dbReference type="AlphaFoldDB" id="A0A814KM01"/>
<dbReference type="InterPro" id="IPR011990">
    <property type="entry name" value="TPR-like_helical_dom_sf"/>
</dbReference>
<dbReference type="SUPFAM" id="SSF48452">
    <property type="entry name" value="TPR-like"/>
    <property type="match status" value="1"/>
</dbReference>
<accession>A0A814KM01</accession>
<protein>
    <submittedName>
        <fullName evidence="1">Uncharacterized protein</fullName>
    </submittedName>
</protein>
<sequence length="98" mass="11312">MNELNKAEWHYQLRIRELSSDHVDVGIAFSNIGTIYTDRGEHKKGKTYLRRAFNIFRRISSVDDLNVTEIDFNLASVYSHVENTKAALKHKKSVTNST</sequence>
<dbReference type="Gene3D" id="1.25.40.10">
    <property type="entry name" value="Tetratricopeptide repeat domain"/>
    <property type="match status" value="1"/>
</dbReference>
<dbReference type="Proteomes" id="UP000663855">
    <property type="component" value="Unassembled WGS sequence"/>
</dbReference>
<proteinExistence type="predicted"/>
<dbReference type="EMBL" id="CAJOBH010002405">
    <property type="protein sequence ID" value="CAF3904593.1"/>
    <property type="molecule type" value="Genomic_DNA"/>
</dbReference>
<name>A0A814KM01_9BILA</name>
<evidence type="ECO:0000313" key="1">
    <source>
        <dbReference type="EMBL" id="CAF1051411.1"/>
    </source>
</evidence>
<dbReference type="Pfam" id="PF13424">
    <property type="entry name" value="TPR_12"/>
    <property type="match status" value="1"/>
</dbReference>